<dbReference type="Gene3D" id="2.30.29.30">
    <property type="entry name" value="Pleckstrin-homology domain (PH domain)/Phosphotyrosine-binding domain (PTB)"/>
    <property type="match status" value="1"/>
</dbReference>
<evidence type="ECO:0008006" key="4">
    <source>
        <dbReference type="Google" id="ProtNLM"/>
    </source>
</evidence>
<gene>
    <name evidence="2" type="primary">Necator_chrII.g8305</name>
    <name evidence="2" type="ORF">RB195_020511</name>
</gene>
<evidence type="ECO:0000313" key="3">
    <source>
        <dbReference type="Proteomes" id="UP001303046"/>
    </source>
</evidence>
<accession>A0ABR1CMS0</accession>
<dbReference type="InterPro" id="IPR011993">
    <property type="entry name" value="PH-like_dom_sf"/>
</dbReference>
<evidence type="ECO:0000313" key="2">
    <source>
        <dbReference type="EMBL" id="KAK6738446.1"/>
    </source>
</evidence>
<feature type="region of interest" description="Disordered" evidence="1">
    <location>
        <begin position="348"/>
        <end position="373"/>
    </location>
</feature>
<evidence type="ECO:0000256" key="1">
    <source>
        <dbReference type="SAM" id="MobiDB-lite"/>
    </source>
</evidence>
<keyword evidence="3" id="KW-1185">Reference proteome</keyword>
<reference evidence="2 3" key="1">
    <citation type="submission" date="2023-08" db="EMBL/GenBank/DDBJ databases">
        <title>A Necator americanus chromosomal reference genome.</title>
        <authorList>
            <person name="Ilik V."/>
            <person name="Petrzelkova K.J."/>
            <person name="Pardy F."/>
            <person name="Fuh T."/>
            <person name="Niatou-Singa F.S."/>
            <person name="Gouil Q."/>
            <person name="Baker L."/>
            <person name="Ritchie M.E."/>
            <person name="Jex A.R."/>
            <person name="Gazzola D."/>
            <person name="Li H."/>
            <person name="Toshio Fujiwara R."/>
            <person name="Zhan B."/>
            <person name="Aroian R.V."/>
            <person name="Pafco B."/>
            <person name="Schwarz E.M."/>
        </authorList>
    </citation>
    <scope>NUCLEOTIDE SEQUENCE [LARGE SCALE GENOMIC DNA]</scope>
    <source>
        <strain evidence="2 3">Aroian</strain>
        <tissue evidence="2">Whole animal</tissue>
    </source>
</reference>
<dbReference type="SUPFAM" id="SSF50729">
    <property type="entry name" value="PH domain-like"/>
    <property type="match status" value="1"/>
</dbReference>
<feature type="region of interest" description="Disordered" evidence="1">
    <location>
        <begin position="243"/>
        <end position="293"/>
    </location>
</feature>
<proteinExistence type="predicted"/>
<sequence>MSGAEAKQVRQEIDELLTSGRLERLETVSAHIFQMFGQQWKEVTDHNVFVHVFHDSLDDVNKILARDRFKMVFNFVPLSASFTFTSMSKKFVRLSLNKFDRTAPAYGFGFSNPHEKELFCTQLDRIRNYAKSTLTPTLRMTSLEMENLSIRSPSTTPPRPALPHMYIDAHRRDYHGPPMPAYNQPPPLPPPFECAPPSYKHQPPVWESYSQPPFYCQPPPAPPFMNSFEIPYQNDVSNDYSFREDSLPFPEYDPPDLSKVPLPGLPAISLPRGPTSDCPFTKSPDSPDRPTSVCSRKTLREAATSPQDKVALAERRVRALMDSIQPVGSFWDSPLDVSNDNRNLMMSSRASNRSENPAGVIGSPVKGKGGICVSRNQVSNTTWQWQ</sequence>
<organism evidence="2 3">
    <name type="scientific">Necator americanus</name>
    <name type="common">Human hookworm</name>
    <dbReference type="NCBI Taxonomy" id="51031"/>
    <lineage>
        <taxon>Eukaryota</taxon>
        <taxon>Metazoa</taxon>
        <taxon>Ecdysozoa</taxon>
        <taxon>Nematoda</taxon>
        <taxon>Chromadorea</taxon>
        <taxon>Rhabditida</taxon>
        <taxon>Rhabditina</taxon>
        <taxon>Rhabditomorpha</taxon>
        <taxon>Strongyloidea</taxon>
        <taxon>Ancylostomatidae</taxon>
        <taxon>Bunostominae</taxon>
        <taxon>Necator</taxon>
    </lineage>
</organism>
<name>A0ABR1CMS0_NECAM</name>
<dbReference type="EMBL" id="JAVFWL010000002">
    <property type="protein sequence ID" value="KAK6738446.1"/>
    <property type="molecule type" value="Genomic_DNA"/>
</dbReference>
<comment type="caution">
    <text evidence="2">The sequence shown here is derived from an EMBL/GenBank/DDBJ whole genome shotgun (WGS) entry which is preliminary data.</text>
</comment>
<dbReference type="Proteomes" id="UP001303046">
    <property type="component" value="Unassembled WGS sequence"/>
</dbReference>
<protein>
    <recommendedName>
        <fullName evidence="4">WH1 domain-containing protein</fullName>
    </recommendedName>
</protein>